<dbReference type="SUPFAM" id="SSF56300">
    <property type="entry name" value="Metallo-dependent phosphatases"/>
    <property type="match status" value="1"/>
</dbReference>
<dbReference type="NCBIfam" id="TIGR00040">
    <property type="entry name" value="yfcE"/>
    <property type="match status" value="1"/>
</dbReference>
<dbReference type="RefSeq" id="WP_021295738.1">
    <property type="nucleotide sequence ID" value="NZ_AURB01000101.1"/>
</dbReference>
<dbReference type="Pfam" id="PF12850">
    <property type="entry name" value="Metallophos_2"/>
    <property type="match status" value="1"/>
</dbReference>
<dbReference type="KEGG" id="aaco:K1I37_12615"/>
<dbReference type="InterPro" id="IPR029052">
    <property type="entry name" value="Metallo-depent_PP-like"/>
</dbReference>
<dbReference type="Gene3D" id="3.60.21.10">
    <property type="match status" value="1"/>
</dbReference>
<comment type="cofactor">
    <cofactor evidence="2">
        <name>a divalent metal cation</name>
        <dbReference type="ChEBI" id="CHEBI:60240"/>
    </cofactor>
</comment>
<gene>
    <name evidence="3" type="ORF">K1I37_12615</name>
</gene>
<dbReference type="Proteomes" id="UP000829401">
    <property type="component" value="Chromosome"/>
</dbReference>
<dbReference type="InterPro" id="IPR024654">
    <property type="entry name" value="Calcineurin-like_PHP_lpxH"/>
</dbReference>
<keyword evidence="2" id="KW-0479">Metal-binding</keyword>
<keyword evidence="4" id="KW-1185">Reference proteome</keyword>
<dbReference type="EMBL" id="CP080467">
    <property type="protein sequence ID" value="UNO47545.1"/>
    <property type="molecule type" value="Genomic_DNA"/>
</dbReference>
<dbReference type="GO" id="GO:0046872">
    <property type="term" value="F:metal ion binding"/>
    <property type="evidence" value="ECO:0007669"/>
    <property type="project" value="UniProtKB-KW"/>
</dbReference>
<evidence type="ECO:0000256" key="2">
    <source>
        <dbReference type="RuleBase" id="RU362039"/>
    </source>
</evidence>
<dbReference type="eggNOG" id="COG0622">
    <property type="taxonomic scope" value="Bacteria"/>
</dbReference>
<dbReference type="OrthoDB" id="9800565at2"/>
<dbReference type="GO" id="GO:0016787">
    <property type="term" value="F:hydrolase activity"/>
    <property type="evidence" value="ECO:0007669"/>
    <property type="project" value="UniProtKB-UniRule"/>
</dbReference>
<dbReference type="InterPro" id="IPR000979">
    <property type="entry name" value="Phosphodiesterase_MJ0936/Vps29"/>
</dbReference>
<evidence type="ECO:0000256" key="1">
    <source>
        <dbReference type="ARBA" id="ARBA00008950"/>
    </source>
</evidence>
<reference evidence="4" key="1">
    <citation type="journal article" date="2022" name="G3 (Bethesda)">
        <title>Unveiling the complete genome sequence of Alicyclobacillus acidoterrestris DSM 3922T, a taint-producing strain.</title>
        <authorList>
            <person name="Leonardo I.C."/>
            <person name="Barreto Crespo M.T."/>
            <person name="Gaspar F.B."/>
        </authorList>
    </citation>
    <scope>NUCLEOTIDE SEQUENCE [LARGE SCALE GENOMIC DNA]</scope>
    <source>
        <strain evidence="4">DSM 3922</strain>
    </source>
</reference>
<evidence type="ECO:0000313" key="3">
    <source>
        <dbReference type="EMBL" id="UNO47545.1"/>
    </source>
</evidence>
<dbReference type="PANTHER" id="PTHR11124">
    <property type="entry name" value="VACUOLAR SORTING PROTEIN VPS29"/>
    <property type="match status" value="1"/>
</dbReference>
<evidence type="ECO:0000313" key="4">
    <source>
        <dbReference type="Proteomes" id="UP000829401"/>
    </source>
</evidence>
<name>T0DCE3_ALIAG</name>
<organism evidence="3 4">
    <name type="scientific">Alicyclobacillus acidoterrestris (strain ATCC 49025 / DSM 3922 / CIP 106132 / NCIMB 13137 / GD3B)</name>
    <dbReference type="NCBI Taxonomy" id="1356854"/>
    <lineage>
        <taxon>Bacteria</taxon>
        <taxon>Bacillati</taxon>
        <taxon>Bacillota</taxon>
        <taxon>Bacilli</taxon>
        <taxon>Bacillales</taxon>
        <taxon>Alicyclobacillaceae</taxon>
        <taxon>Alicyclobacillus</taxon>
    </lineage>
</organism>
<accession>A0A9E7CRA3</accession>
<proteinExistence type="inferred from homology"/>
<dbReference type="STRING" id="1356854.N007_04050"/>
<protein>
    <recommendedName>
        <fullName evidence="2">Phosphoesterase</fullName>
        <ecNumber evidence="2">3.1.4.-</ecNumber>
    </recommendedName>
</protein>
<sequence length="173" mass="18561">MKLCIVSDTHLRTEELHAAALVAADADLILHAGDEAADAKWLTAYVNVPVIGVAGNWDTPTREYPLERVVAADEPVLLVHGHRLGVKASLRPLVERAKAVGARVAVYGHTHIRYVGVEDGVLVVNPGSLAQPRGGNPATFARVDSTKTSSGIHYRVGHWTTAGAVVSEFEWFV</sequence>
<accession>T0DCE3</accession>
<dbReference type="AlphaFoldDB" id="T0DCE3"/>
<dbReference type="EC" id="3.1.4.-" evidence="2"/>
<comment type="similarity">
    <text evidence="1 2">Belongs to the metallophosphoesterase superfamily. YfcE family.</text>
</comment>